<organism evidence="1 2">
    <name type="scientific">[Emmonsia] crescens</name>
    <dbReference type="NCBI Taxonomy" id="73230"/>
    <lineage>
        <taxon>Eukaryota</taxon>
        <taxon>Fungi</taxon>
        <taxon>Dikarya</taxon>
        <taxon>Ascomycota</taxon>
        <taxon>Pezizomycotina</taxon>
        <taxon>Eurotiomycetes</taxon>
        <taxon>Eurotiomycetidae</taxon>
        <taxon>Onygenales</taxon>
        <taxon>Ajellomycetaceae</taxon>
        <taxon>Emergomyces</taxon>
    </lineage>
</organism>
<proteinExistence type="predicted"/>
<sequence>MSVRCLWTNFEGNRIYSSSSVPLGLLFESLPARPKLVLRRIHPELALAVKVVLNLTDVIMCGRATAAQFHTFLKWETDGHLLRYSCITAIVLQPSLPSAVEPSNHCGERGLIATGRYGQKPCNCREPVQAGAFEAS</sequence>
<evidence type="ECO:0000313" key="1">
    <source>
        <dbReference type="EMBL" id="PGH28611.1"/>
    </source>
</evidence>
<accession>A0A2B7Z5G9</accession>
<name>A0A2B7Z5G9_9EURO</name>
<gene>
    <name evidence="1" type="ORF">GX50_08649</name>
</gene>
<keyword evidence="2" id="KW-1185">Reference proteome</keyword>
<dbReference type="EMBL" id="PDND01000363">
    <property type="protein sequence ID" value="PGH28611.1"/>
    <property type="molecule type" value="Genomic_DNA"/>
</dbReference>
<protein>
    <submittedName>
        <fullName evidence="1">Uncharacterized protein</fullName>
    </submittedName>
</protein>
<reference evidence="1 2" key="1">
    <citation type="submission" date="2017-10" db="EMBL/GenBank/DDBJ databases">
        <title>Comparative genomics in systemic dimorphic fungi from Ajellomycetaceae.</title>
        <authorList>
            <person name="Munoz J.F."/>
            <person name="Mcewen J.G."/>
            <person name="Clay O.K."/>
            <person name="Cuomo C.A."/>
        </authorList>
    </citation>
    <scope>NUCLEOTIDE SEQUENCE [LARGE SCALE GENOMIC DNA]</scope>
    <source>
        <strain evidence="1 2">UAMH4076</strain>
    </source>
</reference>
<dbReference type="Proteomes" id="UP000226031">
    <property type="component" value="Unassembled WGS sequence"/>
</dbReference>
<evidence type="ECO:0000313" key="2">
    <source>
        <dbReference type="Proteomes" id="UP000226031"/>
    </source>
</evidence>
<dbReference type="AlphaFoldDB" id="A0A2B7Z5G9"/>
<comment type="caution">
    <text evidence="1">The sequence shown here is derived from an EMBL/GenBank/DDBJ whole genome shotgun (WGS) entry which is preliminary data.</text>
</comment>